<feature type="region of interest" description="Disordered" evidence="1">
    <location>
        <begin position="101"/>
        <end position="210"/>
    </location>
</feature>
<evidence type="ECO:0000256" key="1">
    <source>
        <dbReference type="SAM" id="MobiDB-lite"/>
    </source>
</evidence>
<feature type="compositionally biased region" description="Basic and acidic residues" evidence="1">
    <location>
        <begin position="163"/>
        <end position="172"/>
    </location>
</feature>
<sequence length="482" mass="51635">MNPLLPPAHRPLTAQETRAKIAALKARRNSFLQERGTSAVPGAPAIASASGAFVAGNTQAPLAQSALPDVSPRPPSFDSAWRMESKDLHSLHVVPPAEPYVNQTLTLPDTPVPPTQEAGGKEGDTPPLSQGGQPQGQDGPGVGDQLQAQDGGQGVGDNVIDLTKGEGGKDRPTAVAGDGDDGMPLGYSPGSPVPSSVVPSTAHAAESAESENKFDKYYHQIRRYCDPKYKTQVKASKEVLQLYNTDEGRDKLRALLKTHGSFKSVEDVDGGMLESQFAGEDANAAVPESAEDRVKQAAVVAAAGKSKLVFPTIQRNDSPFAVLPTFINVLCKKVDSATDAKDRLIAMKIPRATEMAKEMEKLLTSLNSLYGKLSAKQADYLAMDTSKPESLEAKKNEVMGLFAQCTKDDVTLNNYLTRSKILKCHLELMAIAVHCLFYTCMIELPELLLRNIKKPTESVAAKKSLKRNPPSGEVAKAKKAKK</sequence>
<dbReference type="EMBL" id="CAXAMN010024862">
    <property type="protein sequence ID" value="CAK9090513.1"/>
    <property type="molecule type" value="Genomic_DNA"/>
</dbReference>
<feature type="region of interest" description="Disordered" evidence="1">
    <location>
        <begin position="459"/>
        <end position="482"/>
    </location>
</feature>
<evidence type="ECO:0000313" key="2">
    <source>
        <dbReference type="EMBL" id="CAK9090513.1"/>
    </source>
</evidence>
<feature type="compositionally biased region" description="Low complexity" evidence="1">
    <location>
        <begin position="126"/>
        <end position="161"/>
    </location>
</feature>
<reference evidence="2 3" key="1">
    <citation type="submission" date="2024-02" db="EMBL/GenBank/DDBJ databases">
        <authorList>
            <person name="Chen Y."/>
            <person name="Shah S."/>
            <person name="Dougan E. K."/>
            <person name="Thang M."/>
            <person name="Chan C."/>
        </authorList>
    </citation>
    <scope>NUCLEOTIDE SEQUENCE [LARGE SCALE GENOMIC DNA]</scope>
</reference>
<accession>A0ABP0QQF2</accession>
<evidence type="ECO:0000313" key="3">
    <source>
        <dbReference type="Proteomes" id="UP001642484"/>
    </source>
</evidence>
<name>A0ABP0QQF2_9DINO</name>
<gene>
    <name evidence="2" type="ORF">CCMP2556_LOCUS43497</name>
</gene>
<protein>
    <submittedName>
        <fullName evidence="2">Uncharacterized protein</fullName>
    </submittedName>
</protein>
<feature type="compositionally biased region" description="Low complexity" evidence="1">
    <location>
        <begin position="188"/>
        <end position="207"/>
    </location>
</feature>
<organism evidence="2 3">
    <name type="scientific">Durusdinium trenchii</name>
    <dbReference type="NCBI Taxonomy" id="1381693"/>
    <lineage>
        <taxon>Eukaryota</taxon>
        <taxon>Sar</taxon>
        <taxon>Alveolata</taxon>
        <taxon>Dinophyceae</taxon>
        <taxon>Suessiales</taxon>
        <taxon>Symbiodiniaceae</taxon>
        <taxon>Durusdinium</taxon>
    </lineage>
</organism>
<keyword evidence="3" id="KW-1185">Reference proteome</keyword>
<comment type="caution">
    <text evidence="2">The sequence shown here is derived from an EMBL/GenBank/DDBJ whole genome shotgun (WGS) entry which is preliminary data.</text>
</comment>
<proteinExistence type="predicted"/>
<dbReference type="Proteomes" id="UP001642484">
    <property type="component" value="Unassembled WGS sequence"/>
</dbReference>